<dbReference type="Proteomes" id="UP000094784">
    <property type="component" value="Unassembled WGS sequence"/>
</dbReference>
<protein>
    <recommendedName>
        <fullName evidence="3">Asp/Glu/hydantoin racemase</fullName>
    </recommendedName>
</protein>
<comment type="caution">
    <text evidence="1">The sequence shown here is derived from an EMBL/GenBank/DDBJ whole genome shotgun (WGS) entry which is preliminary data.</text>
</comment>
<accession>A0A1E4R0L4</accession>
<dbReference type="OrthoDB" id="2910128at2"/>
<dbReference type="RefSeq" id="WP_069482934.1">
    <property type="nucleotide sequence ID" value="NZ_KV766182.1"/>
</dbReference>
<reference evidence="1 2" key="1">
    <citation type="submission" date="2016-09" db="EMBL/GenBank/DDBJ databases">
        <title>Draft genome sequence of the soil isolate, Lysinibacillus fusiformis M5, a potential hypoxanthine producer.</title>
        <authorList>
            <person name="Gallegos-Monterrosa R."/>
            <person name="Maroti G."/>
            <person name="Balint B."/>
            <person name="Kovacs A.T."/>
        </authorList>
    </citation>
    <scope>NUCLEOTIDE SEQUENCE [LARGE SCALE GENOMIC DNA]</scope>
    <source>
        <strain evidence="1 2">M5</strain>
    </source>
</reference>
<name>A0A1E4R0L4_9BACI</name>
<evidence type="ECO:0008006" key="3">
    <source>
        <dbReference type="Google" id="ProtNLM"/>
    </source>
</evidence>
<evidence type="ECO:0000313" key="1">
    <source>
        <dbReference type="EMBL" id="ODV54013.1"/>
    </source>
</evidence>
<dbReference type="AlphaFoldDB" id="A0A1E4R0L4"/>
<dbReference type="EMBL" id="MECQ01000002">
    <property type="protein sequence ID" value="ODV54013.1"/>
    <property type="molecule type" value="Genomic_DNA"/>
</dbReference>
<proteinExistence type="predicted"/>
<organism evidence="1 2">
    <name type="scientific">Lysinibacillus fusiformis</name>
    <dbReference type="NCBI Taxonomy" id="28031"/>
    <lineage>
        <taxon>Bacteria</taxon>
        <taxon>Bacillati</taxon>
        <taxon>Bacillota</taxon>
        <taxon>Bacilli</taxon>
        <taxon>Bacillales</taxon>
        <taxon>Bacillaceae</taxon>
        <taxon>Lysinibacillus</taxon>
    </lineage>
</organism>
<gene>
    <name evidence="1" type="ORF">BG258_18240</name>
</gene>
<evidence type="ECO:0000313" key="2">
    <source>
        <dbReference type="Proteomes" id="UP000094784"/>
    </source>
</evidence>
<sequence>MKKKLGCLHAHHSNIEYIEQVFQKNKEIELIHFVDPGLFHQVSKGVTELTYRIVEQIQWMVSCDLDAILITCTNYIVLLDDCNVRTSSIPIIKMDELYFELICNERQPQIILFTNPATVEGTMTRLHQYASKQGKSIDVTVKVIEHTFDLIMQGKNKAYNEAILRTLYQEANEQRLLSVGQLSMVSAAQQFEESTAIPIIHPLKALGTVVEKL</sequence>